<dbReference type="PRINTS" id="PR00625">
    <property type="entry name" value="JDOMAIN"/>
</dbReference>
<evidence type="ECO:0000259" key="2">
    <source>
        <dbReference type="PROSITE" id="PS50076"/>
    </source>
</evidence>
<dbReference type="GO" id="GO:0042026">
    <property type="term" value="P:protein refolding"/>
    <property type="evidence" value="ECO:0007669"/>
    <property type="project" value="TreeGrafter"/>
</dbReference>
<feature type="domain" description="J" evidence="2">
    <location>
        <begin position="5"/>
        <end position="69"/>
    </location>
</feature>
<dbReference type="PROSITE" id="PS00636">
    <property type="entry name" value="DNAJ_1"/>
    <property type="match status" value="1"/>
</dbReference>
<keyword evidence="4" id="KW-1185">Reference proteome</keyword>
<dbReference type="PROSITE" id="PS50076">
    <property type="entry name" value="DNAJ_2"/>
    <property type="match status" value="1"/>
</dbReference>
<dbReference type="Gene3D" id="1.10.287.110">
    <property type="entry name" value="DnaJ domain"/>
    <property type="match status" value="1"/>
</dbReference>
<name>A0A0A0EPP9_9GAMM</name>
<keyword evidence="1" id="KW-0143">Chaperone</keyword>
<dbReference type="STRING" id="1122185.N792_07310"/>
<dbReference type="RefSeq" id="WP_036193567.1">
    <property type="nucleotide sequence ID" value="NZ_AVPS01000004.1"/>
</dbReference>
<dbReference type="SUPFAM" id="SSF46565">
    <property type="entry name" value="Chaperone J-domain"/>
    <property type="match status" value="1"/>
</dbReference>
<sequence length="308" mass="32489">MHFKDYYETLGVEASAGDAEIKTAYRRMARKFHPDVSKEAGAEEKFKAVNEAYEALRDPQKRAAYDQLRARGYRPGDEVRPPPGGFGGPGGGGVDFEEIFAGGGAGGGFSDFFESLFGRGRAGAGGAGGNGFGQRSAHGQPRAAADTRAKLSVPLETVYAGDSVRIAINGKTLDVRVPKGIREGQAIRLAGQGSHGGGLLLEIEYAAHPQFEVDGRNVIHVLSIAPWEAALGATISVPTLGGSVDLKIPANSEAGRKLRLRGRGLPGASASGDQIVELEVLAPKPTTDAQKGAYEAMRDAFGKDWRRE</sequence>
<organism evidence="3 4">
    <name type="scientific">Lysobacter concretionis Ko07 = DSM 16239</name>
    <dbReference type="NCBI Taxonomy" id="1122185"/>
    <lineage>
        <taxon>Bacteria</taxon>
        <taxon>Pseudomonadati</taxon>
        <taxon>Pseudomonadota</taxon>
        <taxon>Gammaproteobacteria</taxon>
        <taxon>Lysobacterales</taxon>
        <taxon>Lysobacteraceae</taxon>
        <taxon>Novilysobacter</taxon>
    </lineage>
</organism>
<reference evidence="3 4" key="1">
    <citation type="submission" date="2013-08" db="EMBL/GenBank/DDBJ databases">
        <title>Genome sequencing of Lysobacter.</title>
        <authorList>
            <person name="Zhang S."/>
            <person name="Wang G."/>
        </authorList>
    </citation>
    <scope>NUCLEOTIDE SEQUENCE [LARGE SCALE GENOMIC DNA]</scope>
    <source>
        <strain evidence="3 4">Ko07</strain>
    </source>
</reference>
<dbReference type="Pfam" id="PF00226">
    <property type="entry name" value="DnaJ"/>
    <property type="match status" value="1"/>
</dbReference>
<dbReference type="InterPro" id="IPR018253">
    <property type="entry name" value="DnaJ_domain_CS"/>
</dbReference>
<dbReference type="CDD" id="cd06257">
    <property type="entry name" value="DnaJ"/>
    <property type="match status" value="1"/>
</dbReference>
<comment type="caution">
    <text evidence="3">The sequence shown here is derived from an EMBL/GenBank/DDBJ whole genome shotgun (WGS) entry which is preliminary data.</text>
</comment>
<dbReference type="SMART" id="SM00271">
    <property type="entry name" value="DnaJ"/>
    <property type="match status" value="1"/>
</dbReference>
<dbReference type="InterPro" id="IPR008971">
    <property type="entry name" value="HSP40/DnaJ_pept-bd"/>
</dbReference>
<evidence type="ECO:0000313" key="4">
    <source>
        <dbReference type="Proteomes" id="UP000030017"/>
    </source>
</evidence>
<protein>
    <submittedName>
        <fullName evidence="3">Cytochrome C biogenesis protein</fullName>
    </submittedName>
</protein>
<dbReference type="InterPro" id="IPR002939">
    <property type="entry name" value="DnaJ_C"/>
</dbReference>
<gene>
    <name evidence="3" type="ORF">N792_07310</name>
</gene>
<dbReference type="Gene3D" id="2.60.260.20">
    <property type="entry name" value="Urease metallochaperone UreE, N-terminal domain"/>
    <property type="match status" value="2"/>
</dbReference>
<proteinExistence type="predicted"/>
<dbReference type="OrthoDB" id="9779889at2"/>
<evidence type="ECO:0000256" key="1">
    <source>
        <dbReference type="ARBA" id="ARBA00023186"/>
    </source>
</evidence>
<evidence type="ECO:0000313" key="3">
    <source>
        <dbReference type="EMBL" id="KGM52128.1"/>
    </source>
</evidence>
<dbReference type="GO" id="GO:0005737">
    <property type="term" value="C:cytoplasm"/>
    <property type="evidence" value="ECO:0007669"/>
    <property type="project" value="TreeGrafter"/>
</dbReference>
<dbReference type="eggNOG" id="COG0484">
    <property type="taxonomic scope" value="Bacteria"/>
</dbReference>
<dbReference type="PANTHER" id="PTHR43096:SF52">
    <property type="entry name" value="DNAJ HOMOLOG 1, MITOCHONDRIAL-RELATED"/>
    <property type="match status" value="1"/>
</dbReference>
<dbReference type="EMBL" id="AVPS01000004">
    <property type="protein sequence ID" value="KGM52128.1"/>
    <property type="molecule type" value="Genomic_DNA"/>
</dbReference>
<dbReference type="SUPFAM" id="SSF49493">
    <property type="entry name" value="HSP40/DnaJ peptide-binding domain"/>
    <property type="match status" value="2"/>
</dbReference>
<dbReference type="CDD" id="cd10747">
    <property type="entry name" value="DnaJ_C"/>
    <property type="match status" value="1"/>
</dbReference>
<dbReference type="FunFam" id="2.60.260.20:FF:000013">
    <property type="entry name" value="DnaJ subfamily B member 11"/>
    <property type="match status" value="1"/>
</dbReference>
<dbReference type="AlphaFoldDB" id="A0A0A0EPP9"/>
<dbReference type="Proteomes" id="UP000030017">
    <property type="component" value="Unassembled WGS sequence"/>
</dbReference>
<dbReference type="InterPro" id="IPR036869">
    <property type="entry name" value="J_dom_sf"/>
</dbReference>
<dbReference type="InterPro" id="IPR001623">
    <property type="entry name" value="DnaJ_domain"/>
</dbReference>
<accession>A0A0A0EPP9</accession>
<dbReference type="Pfam" id="PF01556">
    <property type="entry name" value="DnaJ_C"/>
    <property type="match status" value="1"/>
</dbReference>
<dbReference type="GO" id="GO:0051082">
    <property type="term" value="F:unfolded protein binding"/>
    <property type="evidence" value="ECO:0007669"/>
    <property type="project" value="InterPro"/>
</dbReference>
<dbReference type="PANTHER" id="PTHR43096">
    <property type="entry name" value="DNAJ HOMOLOG 1, MITOCHONDRIAL-RELATED"/>
    <property type="match status" value="1"/>
</dbReference>